<keyword evidence="3" id="KW-0378">Hydrolase</keyword>
<dbReference type="EMBL" id="CP049934">
    <property type="protein sequence ID" value="QIM15719.1"/>
    <property type="molecule type" value="Genomic_DNA"/>
</dbReference>
<feature type="binding site" evidence="6">
    <location>
        <position position="11"/>
    </location>
    <ligand>
        <name>Mg(2+)</name>
        <dbReference type="ChEBI" id="CHEBI:18420"/>
        <label>1</label>
    </ligand>
</feature>
<dbReference type="Gene3D" id="3.60.10.10">
    <property type="entry name" value="Endonuclease/exonuclease/phosphatase"/>
    <property type="match status" value="1"/>
</dbReference>
<feature type="site" description="Interaction with DNA substrate" evidence="7">
    <location>
        <position position="276"/>
    </location>
</feature>
<evidence type="ECO:0000256" key="1">
    <source>
        <dbReference type="ARBA" id="ARBA00007092"/>
    </source>
</evidence>
<keyword evidence="4 6" id="KW-0460">Magnesium</keyword>
<dbReference type="GO" id="GO:0046872">
    <property type="term" value="F:metal ion binding"/>
    <property type="evidence" value="ECO:0007669"/>
    <property type="project" value="UniProtKB-KW"/>
</dbReference>
<dbReference type="Proteomes" id="UP000501387">
    <property type="component" value="Chromosome"/>
</dbReference>
<evidence type="ECO:0000256" key="3">
    <source>
        <dbReference type="ARBA" id="ARBA00022801"/>
    </source>
</evidence>
<dbReference type="SUPFAM" id="SSF56219">
    <property type="entry name" value="DNase I-like"/>
    <property type="match status" value="1"/>
</dbReference>
<feature type="binding site" evidence="6">
    <location>
        <position position="275"/>
    </location>
    <ligand>
        <name>Mg(2+)</name>
        <dbReference type="ChEBI" id="CHEBI:18420"/>
        <label>1</label>
    </ligand>
</feature>
<name>A0A6G8FHG6_9MICO</name>
<dbReference type="RefSeq" id="WP_166322071.1">
    <property type="nucleotide sequence ID" value="NZ_CP049934.1"/>
</dbReference>
<feature type="active site" description="Proton donor/acceptor" evidence="5">
    <location>
        <position position="158"/>
    </location>
</feature>
<proteinExistence type="inferred from homology"/>
<dbReference type="InterPro" id="IPR004808">
    <property type="entry name" value="AP_endonuc_1"/>
</dbReference>
<evidence type="ECO:0000256" key="4">
    <source>
        <dbReference type="ARBA" id="ARBA00022842"/>
    </source>
</evidence>
<dbReference type="PANTHER" id="PTHR43250">
    <property type="entry name" value="EXODEOXYRIBONUCLEASE III"/>
    <property type="match status" value="1"/>
</dbReference>
<evidence type="ECO:0000313" key="9">
    <source>
        <dbReference type="EMBL" id="QIM15719.1"/>
    </source>
</evidence>
<feature type="active site" description="Proton acceptor" evidence="5">
    <location>
        <position position="276"/>
    </location>
</feature>
<dbReference type="InterPro" id="IPR037493">
    <property type="entry name" value="ExoIII-like"/>
</dbReference>
<gene>
    <name evidence="9" type="ORF">G7067_03695</name>
</gene>
<feature type="binding site" evidence="6">
    <location>
        <position position="276"/>
    </location>
    <ligand>
        <name>Mg(2+)</name>
        <dbReference type="ChEBI" id="CHEBI:18420"/>
        <label>1</label>
    </ligand>
</feature>
<dbReference type="CDD" id="cd10281">
    <property type="entry name" value="Nape_like_AP-endo"/>
    <property type="match status" value="1"/>
</dbReference>
<evidence type="ECO:0000256" key="2">
    <source>
        <dbReference type="ARBA" id="ARBA00022723"/>
    </source>
</evidence>
<feature type="binding site" evidence="6">
    <location>
        <position position="160"/>
    </location>
    <ligand>
        <name>Mg(2+)</name>
        <dbReference type="ChEBI" id="CHEBI:18420"/>
        <label>1</label>
    </ligand>
</feature>
<comment type="similarity">
    <text evidence="1">Belongs to the DNA repair enzymes AP/ExoA family.</text>
</comment>
<evidence type="ECO:0000313" key="10">
    <source>
        <dbReference type="Proteomes" id="UP000501387"/>
    </source>
</evidence>
<organism evidence="9 10">
    <name type="scientific">Leucobacter insecticola</name>
    <dbReference type="NCBI Taxonomy" id="2714934"/>
    <lineage>
        <taxon>Bacteria</taxon>
        <taxon>Bacillati</taxon>
        <taxon>Actinomycetota</taxon>
        <taxon>Actinomycetes</taxon>
        <taxon>Micrococcales</taxon>
        <taxon>Microbacteriaceae</taxon>
        <taxon>Leucobacter</taxon>
    </lineage>
</organism>
<feature type="site" description="Transition state stabilizer" evidence="7">
    <location>
        <position position="160"/>
    </location>
</feature>
<feature type="domain" description="Endonuclease/exonuclease/phosphatase" evidence="8">
    <location>
        <begin position="8"/>
        <end position="276"/>
    </location>
</feature>
<keyword evidence="6" id="KW-0464">Manganese</keyword>
<evidence type="ECO:0000259" key="8">
    <source>
        <dbReference type="Pfam" id="PF03372"/>
    </source>
</evidence>
<keyword evidence="10" id="KW-1185">Reference proteome</keyword>
<protein>
    <submittedName>
        <fullName evidence="9">Exodeoxyribonuclease III</fullName>
    </submittedName>
</protein>
<dbReference type="InterPro" id="IPR036691">
    <property type="entry name" value="Endo/exonu/phosph_ase_sf"/>
</dbReference>
<comment type="cofactor">
    <cofactor evidence="6">
        <name>Mg(2+)</name>
        <dbReference type="ChEBI" id="CHEBI:18420"/>
    </cofactor>
    <cofactor evidence="6">
        <name>Mn(2+)</name>
        <dbReference type="ChEBI" id="CHEBI:29035"/>
    </cofactor>
    <text evidence="6">Probably binds two magnesium or manganese ions per subunit.</text>
</comment>
<feature type="binding site" evidence="6">
    <location>
        <position position="158"/>
    </location>
    <ligand>
        <name>Mg(2+)</name>
        <dbReference type="ChEBI" id="CHEBI:18420"/>
        <label>1</label>
    </ligand>
</feature>
<dbReference type="PANTHER" id="PTHR43250:SF2">
    <property type="entry name" value="EXODEOXYRIBONUCLEASE III"/>
    <property type="match status" value="1"/>
</dbReference>
<dbReference type="Pfam" id="PF03372">
    <property type="entry name" value="Exo_endo_phos"/>
    <property type="match status" value="1"/>
</dbReference>
<feature type="active site" evidence="5">
    <location>
        <position position="118"/>
    </location>
</feature>
<evidence type="ECO:0000256" key="5">
    <source>
        <dbReference type="PIRSR" id="PIRSR604808-1"/>
    </source>
</evidence>
<dbReference type="KEGG" id="lins:G7067_03695"/>
<keyword evidence="2 6" id="KW-0479">Metal-binding</keyword>
<dbReference type="PROSITE" id="PS51435">
    <property type="entry name" value="AP_NUCLEASE_F1_4"/>
    <property type="match status" value="1"/>
</dbReference>
<dbReference type="AlphaFoldDB" id="A0A6G8FHG6"/>
<dbReference type="GO" id="GO:0008311">
    <property type="term" value="F:double-stranded DNA 3'-5' DNA exonuclease activity"/>
    <property type="evidence" value="ECO:0007669"/>
    <property type="project" value="InterPro"/>
</dbReference>
<sequence>MAETLRVASVNVNGIRAAFRKGMGEWLATSGVDVLALQEVRADNSHIEELLGGDWHILHDPCQIKGRAGVAIASRMPSTAHRIGLGAPDTQESIQSSGRWLEADFMLGSTPITVISNYTHSGEVDTPKQEAKWAFLDAMGERMNELMDEREFVAIVGDFNVGHRELDIKNWRGNVKRSGFLPRERSYFDRFFGPRGEIVTGVDGTEGAGYGWIDVGRRFAGEVDGPYTWWSNRGQAFDNDTGWRIDYQVVTPALAERVEDYRVDRYPSYDTRWSDHAPVIVDYRA</sequence>
<dbReference type="InterPro" id="IPR005135">
    <property type="entry name" value="Endo/exonuclease/phosphatase"/>
</dbReference>
<feature type="site" description="Important for catalytic activity" evidence="7">
    <location>
        <position position="246"/>
    </location>
</feature>
<evidence type="ECO:0000256" key="6">
    <source>
        <dbReference type="PIRSR" id="PIRSR604808-2"/>
    </source>
</evidence>
<dbReference type="GO" id="GO:0006281">
    <property type="term" value="P:DNA repair"/>
    <property type="evidence" value="ECO:0007669"/>
    <property type="project" value="InterPro"/>
</dbReference>
<accession>A0A6G8FHG6</accession>
<evidence type="ECO:0000256" key="7">
    <source>
        <dbReference type="PIRSR" id="PIRSR604808-3"/>
    </source>
</evidence>
<feature type="binding site" evidence="6">
    <location>
        <position position="39"/>
    </location>
    <ligand>
        <name>Mg(2+)</name>
        <dbReference type="ChEBI" id="CHEBI:18420"/>
        <label>1</label>
    </ligand>
</feature>
<reference evidence="9 10" key="1">
    <citation type="submission" date="2020-03" db="EMBL/GenBank/DDBJ databases">
        <title>Leucobacter sp. nov., isolated from beetles.</title>
        <authorList>
            <person name="Hyun D.-W."/>
            <person name="Bae J.-W."/>
        </authorList>
    </citation>
    <scope>NUCLEOTIDE SEQUENCE [LARGE SCALE GENOMIC DNA]</scope>
    <source>
        <strain evidence="9 10">HDW9B</strain>
    </source>
</reference>
<dbReference type="NCBIfam" id="TIGR00633">
    <property type="entry name" value="xth"/>
    <property type="match status" value="1"/>
</dbReference>